<sequence length="117" mass="13379">MRIISQDGRINLPYEITALLVSDNYIQAVFAGGIQQSPYMMAVYESREKCQKAMEMLNRVYAGMFLSQNVEMSDDDYEECIKMAARGFGIIKTIANSPDMKFEPANIVFRFPEDDEI</sequence>
<reference evidence="1" key="1">
    <citation type="journal article" date="2021" name="Proc. Natl. Acad. Sci. U.S.A.">
        <title>A Catalog of Tens of Thousands of Viruses from Human Metagenomes Reveals Hidden Associations with Chronic Diseases.</title>
        <authorList>
            <person name="Tisza M.J."/>
            <person name="Buck C.B."/>
        </authorList>
    </citation>
    <scope>NUCLEOTIDE SEQUENCE</scope>
    <source>
        <strain evidence="1">Ctv0N24</strain>
    </source>
</reference>
<accession>A0A8S5N2X6</accession>
<proteinExistence type="predicted"/>
<evidence type="ECO:0000313" key="1">
    <source>
        <dbReference type="EMBL" id="DAD89021.1"/>
    </source>
</evidence>
<name>A0A8S5N2X6_9CAUD</name>
<organism evidence="1">
    <name type="scientific">Siphoviridae sp. ctv0N24</name>
    <dbReference type="NCBI Taxonomy" id="2826509"/>
    <lineage>
        <taxon>Viruses</taxon>
        <taxon>Duplodnaviria</taxon>
        <taxon>Heunggongvirae</taxon>
        <taxon>Uroviricota</taxon>
        <taxon>Caudoviricetes</taxon>
    </lineage>
</organism>
<protein>
    <submittedName>
        <fullName evidence="1">Uncharacterized protein</fullName>
    </submittedName>
</protein>
<dbReference type="EMBL" id="BK015052">
    <property type="protein sequence ID" value="DAD89021.1"/>
    <property type="molecule type" value="Genomic_DNA"/>
</dbReference>